<dbReference type="WBParaSite" id="nRc.2.0.1.t30902-RA">
    <property type="protein sequence ID" value="nRc.2.0.1.t30902-RA"/>
    <property type="gene ID" value="nRc.2.0.1.g30902"/>
</dbReference>
<evidence type="ECO:0000313" key="1">
    <source>
        <dbReference type="Proteomes" id="UP000887565"/>
    </source>
</evidence>
<name>A0A915JZ09_ROMCU</name>
<dbReference type="Proteomes" id="UP000887565">
    <property type="component" value="Unplaced"/>
</dbReference>
<evidence type="ECO:0000313" key="2">
    <source>
        <dbReference type="WBParaSite" id="nRc.2.0.1.t30902-RA"/>
    </source>
</evidence>
<accession>A0A915JZ09</accession>
<keyword evidence="1" id="KW-1185">Reference proteome</keyword>
<sequence>MQSGPGRICCLGSESDDRSFLDPDPDPSLVFPEPESIGDCRVVIDCHRCSPTVTDCNRLNPRNRIADCRQLSPIESYNSATVDDVTYK</sequence>
<reference evidence="2" key="1">
    <citation type="submission" date="2022-11" db="UniProtKB">
        <authorList>
            <consortium name="WormBaseParasite"/>
        </authorList>
    </citation>
    <scope>IDENTIFICATION</scope>
</reference>
<dbReference type="AlphaFoldDB" id="A0A915JZ09"/>
<organism evidence="1 2">
    <name type="scientific">Romanomermis culicivorax</name>
    <name type="common">Nematode worm</name>
    <dbReference type="NCBI Taxonomy" id="13658"/>
    <lineage>
        <taxon>Eukaryota</taxon>
        <taxon>Metazoa</taxon>
        <taxon>Ecdysozoa</taxon>
        <taxon>Nematoda</taxon>
        <taxon>Enoplea</taxon>
        <taxon>Dorylaimia</taxon>
        <taxon>Mermithida</taxon>
        <taxon>Mermithoidea</taxon>
        <taxon>Mermithidae</taxon>
        <taxon>Romanomermis</taxon>
    </lineage>
</organism>
<protein>
    <submittedName>
        <fullName evidence="2">Uncharacterized protein</fullName>
    </submittedName>
</protein>
<proteinExistence type="predicted"/>